<protein>
    <submittedName>
        <fullName evidence="2">Uncharacterized protein</fullName>
    </submittedName>
</protein>
<gene>
    <name evidence="2" type="ORF">C8A04DRAFT_28459</name>
</gene>
<feature type="compositionally biased region" description="Low complexity" evidence="1">
    <location>
        <begin position="476"/>
        <end position="489"/>
    </location>
</feature>
<feature type="region of interest" description="Disordered" evidence="1">
    <location>
        <begin position="438"/>
        <end position="463"/>
    </location>
</feature>
<feature type="region of interest" description="Disordered" evidence="1">
    <location>
        <begin position="475"/>
        <end position="684"/>
    </location>
</feature>
<feature type="compositionally biased region" description="Basic and acidic residues" evidence="1">
    <location>
        <begin position="356"/>
        <end position="378"/>
    </location>
</feature>
<dbReference type="Proteomes" id="UP001302676">
    <property type="component" value="Unassembled WGS sequence"/>
</dbReference>
<evidence type="ECO:0000313" key="2">
    <source>
        <dbReference type="EMBL" id="KAK4143888.1"/>
    </source>
</evidence>
<feature type="compositionally biased region" description="Polar residues" evidence="1">
    <location>
        <begin position="575"/>
        <end position="596"/>
    </location>
</feature>
<feature type="compositionally biased region" description="Polar residues" evidence="1">
    <location>
        <begin position="509"/>
        <end position="522"/>
    </location>
</feature>
<dbReference type="EMBL" id="MU853582">
    <property type="protein sequence ID" value="KAK4143888.1"/>
    <property type="molecule type" value="Genomic_DNA"/>
</dbReference>
<reference evidence="2" key="1">
    <citation type="journal article" date="2023" name="Mol. Phylogenet. Evol.">
        <title>Genome-scale phylogeny and comparative genomics of the fungal order Sordariales.</title>
        <authorList>
            <person name="Hensen N."/>
            <person name="Bonometti L."/>
            <person name="Westerberg I."/>
            <person name="Brannstrom I.O."/>
            <person name="Guillou S."/>
            <person name="Cros-Aarteil S."/>
            <person name="Calhoun S."/>
            <person name="Haridas S."/>
            <person name="Kuo A."/>
            <person name="Mondo S."/>
            <person name="Pangilinan J."/>
            <person name="Riley R."/>
            <person name="LaButti K."/>
            <person name="Andreopoulos B."/>
            <person name="Lipzen A."/>
            <person name="Chen C."/>
            <person name="Yan M."/>
            <person name="Daum C."/>
            <person name="Ng V."/>
            <person name="Clum A."/>
            <person name="Steindorff A."/>
            <person name="Ohm R.A."/>
            <person name="Martin F."/>
            <person name="Silar P."/>
            <person name="Natvig D.O."/>
            <person name="Lalanne C."/>
            <person name="Gautier V."/>
            <person name="Ament-Velasquez S.L."/>
            <person name="Kruys A."/>
            <person name="Hutchinson M.I."/>
            <person name="Powell A.J."/>
            <person name="Barry K."/>
            <person name="Miller A.N."/>
            <person name="Grigoriev I.V."/>
            <person name="Debuchy R."/>
            <person name="Gladieux P."/>
            <person name="Hiltunen Thoren M."/>
            <person name="Johannesson H."/>
        </authorList>
    </citation>
    <scope>NUCLEOTIDE SEQUENCE</scope>
    <source>
        <strain evidence="2">CBS 141.50</strain>
    </source>
</reference>
<dbReference type="AlphaFoldDB" id="A0AAN6ZMZ6"/>
<evidence type="ECO:0000256" key="1">
    <source>
        <dbReference type="SAM" id="MobiDB-lite"/>
    </source>
</evidence>
<feature type="compositionally biased region" description="Polar residues" evidence="1">
    <location>
        <begin position="118"/>
        <end position="133"/>
    </location>
</feature>
<feature type="region of interest" description="Disordered" evidence="1">
    <location>
        <begin position="721"/>
        <end position="758"/>
    </location>
</feature>
<comment type="caution">
    <text evidence="2">The sequence shown here is derived from an EMBL/GenBank/DDBJ whole genome shotgun (WGS) entry which is preliminary data.</text>
</comment>
<dbReference type="RefSeq" id="XP_062637259.1">
    <property type="nucleotide sequence ID" value="XM_062780648.1"/>
</dbReference>
<feature type="compositionally biased region" description="Polar residues" evidence="1">
    <location>
        <begin position="438"/>
        <end position="450"/>
    </location>
</feature>
<organism evidence="2 3">
    <name type="scientific">Dichotomopilus funicola</name>
    <dbReference type="NCBI Taxonomy" id="1934379"/>
    <lineage>
        <taxon>Eukaryota</taxon>
        <taxon>Fungi</taxon>
        <taxon>Dikarya</taxon>
        <taxon>Ascomycota</taxon>
        <taxon>Pezizomycotina</taxon>
        <taxon>Sordariomycetes</taxon>
        <taxon>Sordariomycetidae</taxon>
        <taxon>Sordariales</taxon>
        <taxon>Chaetomiaceae</taxon>
        <taxon>Dichotomopilus</taxon>
    </lineage>
</organism>
<feature type="region of interest" description="Disordered" evidence="1">
    <location>
        <begin position="1"/>
        <end position="149"/>
    </location>
</feature>
<name>A0AAN6ZMZ6_9PEZI</name>
<proteinExistence type="predicted"/>
<feature type="region of interest" description="Disordered" evidence="1">
    <location>
        <begin position="220"/>
        <end position="426"/>
    </location>
</feature>
<evidence type="ECO:0000313" key="3">
    <source>
        <dbReference type="Proteomes" id="UP001302676"/>
    </source>
</evidence>
<dbReference type="GeneID" id="87817261"/>
<reference evidence="2" key="2">
    <citation type="submission" date="2023-05" db="EMBL/GenBank/DDBJ databases">
        <authorList>
            <consortium name="Lawrence Berkeley National Laboratory"/>
            <person name="Steindorff A."/>
            <person name="Hensen N."/>
            <person name="Bonometti L."/>
            <person name="Westerberg I."/>
            <person name="Brannstrom I.O."/>
            <person name="Guillou S."/>
            <person name="Cros-Aarteil S."/>
            <person name="Calhoun S."/>
            <person name="Haridas S."/>
            <person name="Kuo A."/>
            <person name="Mondo S."/>
            <person name="Pangilinan J."/>
            <person name="Riley R."/>
            <person name="Labutti K."/>
            <person name="Andreopoulos B."/>
            <person name="Lipzen A."/>
            <person name="Chen C."/>
            <person name="Yanf M."/>
            <person name="Daum C."/>
            <person name="Ng V."/>
            <person name="Clum A."/>
            <person name="Ohm R."/>
            <person name="Martin F."/>
            <person name="Silar P."/>
            <person name="Natvig D."/>
            <person name="Lalanne C."/>
            <person name="Gautier V."/>
            <person name="Ament-Velasquez S.L."/>
            <person name="Kruys A."/>
            <person name="Hutchinson M.I."/>
            <person name="Powell A.J."/>
            <person name="Barry K."/>
            <person name="Miller A.N."/>
            <person name="Grigoriev I.V."/>
            <person name="Debuchy R."/>
            <person name="Gladieux P."/>
            <person name="Thoren M.H."/>
            <person name="Johannesson H."/>
        </authorList>
    </citation>
    <scope>NUCLEOTIDE SEQUENCE</scope>
    <source>
        <strain evidence="2">CBS 141.50</strain>
    </source>
</reference>
<feature type="compositionally biased region" description="Polar residues" evidence="1">
    <location>
        <begin position="622"/>
        <end position="641"/>
    </location>
</feature>
<feature type="compositionally biased region" description="Polar residues" evidence="1">
    <location>
        <begin position="309"/>
        <end position="337"/>
    </location>
</feature>
<sequence>MARRSARLASLTKAPKPATESPPLSSVAEHDDSPTKAAPAPAPEPEPKPVGNSRDPVPSSPALGPKTPGGSSPIKPPMSEMHPSKVRPTMGPPSSGLRLGFTDIKPTTSRDGNGIIAATQTTPSRVTVPSSPFTFRMTRDTPNSDMGLGPEAQRMMEQLRGDAAKIREELRAKRDAEQADANAGLDGVGGRKIALAKGKASRFSAAHMAEFKKMDSIANHPSAFRAQQGRTTPLKAGVKRSNADLDEVDEVASSKAPTPARSATIKEPSTTAKRARQKVDDDASSKGPTSRDGSSIPAPRSGGLGIPRSKSNLASTMTPTKSSLARTTSVKSPSKATPSGIPRSATTNSLPISHPATDKEPEAEAEAKTPASRFDRVKAMLRNTKASTTKPKSALPVPSAVTSQTPAPARQERPTFTAPMTTPGRKAIKRVAFTPDTTQRTVLAQNSPSPIKSILRVGGSQPQREIHYPSLEGVLAETTGSTATTDSDGVSYPNLSARRPLPQPPLQPELSTPFSSAKTTSAKPAFPVSGPGDFTFRSDHTISFNTTATRSFGSSPGQTSVRAVRPSIVPPSVETDVSVSSMPGSFPPSATESLSDSATPGSGASGAGSNKENETPTLPRPGSTSVKKTGTSYTNDNNNTGVFRALPHGMSTKKRHRVSTDEEEAEQEAAERAAKKRRAENLPEGDALLAPRLVAAGKTSTINGGIPNASVRRGAFTSPRKLAVPGRVGPAPGTPSPMKRKGISLSRLNMLARPKMRK</sequence>
<accession>A0AAN6ZMZ6</accession>
<keyword evidence="3" id="KW-1185">Reference proteome</keyword>
<feature type="compositionally biased region" description="Polar residues" evidence="1">
    <location>
        <begin position="541"/>
        <end position="561"/>
    </location>
</feature>